<feature type="transmembrane region" description="Helical" evidence="1">
    <location>
        <begin position="256"/>
        <end position="272"/>
    </location>
</feature>
<dbReference type="AlphaFoldDB" id="A0A6N4DGA2"/>
<dbReference type="EMBL" id="PYVG01000054">
    <property type="protein sequence ID" value="PTB88492.1"/>
    <property type="molecule type" value="Genomic_DNA"/>
</dbReference>
<proteinExistence type="predicted"/>
<protein>
    <recommendedName>
        <fullName evidence="4">Regulatory signaling modulator protein AmpE</fullName>
    </recommendedName>
</protein>
<keyword evidence="1" id="KW-0812">Transmembrane</keyword>
<evidence type="ECO:0008006" key="4">
    <source>
        <dbReference type="Google" id="ProtNLM"/>
    </source>
</evidence>
<name>A0A6N4DGA2_9GAMM</name>
<evidence type="ECO:0000313" key="3">
    <source>
        <dbReference type="Proteomes" id="UP000241514"/>
    </source>
</evidence>
<feature type="transmembrane region" description="Helical" evidence="1">
    <location>
        <begin position="142"/>
        <end position="163"/>
    </location>
</feature>
<comment type="caution">
    <text evidence="2">The sequence shown here is derived from an EMBL/GenBank/DDBJ whole genome shotgun (WGS) entry which is preliminary data.</text>
</comment>
<dbReference type="InterPro" id="IPR031347">
    <property type="entry name" value="AmpE"/>
</dbReference>
<keyword evidence="1" id="KW-0472">Membrane</keyword>
<reference evidence="2 3" key="1">
    <citation type="submission" date="2018-03" db="EMBL/GenBank/DDBJ databases">
        <title>Cross-interface Injection: A General Nanoliter Liquid Handling Method Applied to Single Cells Genome Amplification Automated Nanoliter Liquid Handling Applied to Single Cell Multiple Displacement Amplification.</title>
        <authorList>
            <person name="Yun J."/>
            <person name="Xu P."/>
            <person name="Xu J."/>
            <person name="Dai X."/>
            <person name="Wang Y."/>
            <person name="Zheng X."/>
            <person name="Cao C."/>
            <person name="Yi Q."/>
            <person name="Zhu Y."/>
            <person name="Wang L."/>
            <person name="Dong Z."/>
            <person name="Huang Y."/>
            <person name="Huang L."/>
            <person name="Du W."/>
        </authorList>
    </citation>
    <scope>NUCLEOTIDE SEQUENCE [LARGE SCALE GENOMIC DNA]</scope>
    <source>
        <strain evidence="2 3">A9-4</strain>
    </source>
</reference>
<dbReference type="Proteomes" id="UP000241514">
    <property type="component" value="Unassembled WGS sequence"/>
</dbReference>
<dbReference type="GO" id="GO:0046677">
    <property type="term" value="P:response to antibiotic"/>
    <property type="evidence" value="ECO:0007669"/>
    <property type="project" value="TreeGrafter"/>
</dbReference>
<dbReference type="InterPro" id="IPR052966">
    <property type="entry name" value="Beta-lactamase_Reg"/>
</dbReference>
<evidence type="ECO:0000313" key="2">
    <source>
        <dbReference type="EMBL" id="PTB88492.1"/>
    </source>
</evidence>
<sequence>MQLLAIILAYALERTVTVGKNWHWRRLVLRWQHLEFEHTGLKEWKQNGLGQLVWALIPAFLIAFVVALSGNLLLHFIVGTAAIVLSIQCPQARIAYKEYLDSANAGDTAQTAEALRQLRLASGRTDAAPVHDLLLWIHLRQYFAVLLYYVLFGIVGVLVYATLRDMRRPRRTSSINWQRAQFMIDWLPTRVMTFGFLLVGNFSKAAGIWLSSVGNIPGDNFSALTKIAAAAENLVPESSDDVTSTALTTVALLKRNLLLFIVFIAVFTISGWL</sequence>
<dbReference type="Pfam" id="PF17113">
    <property type="entry name" value="AmpE"/>
    <property type="match status" value="1"/>
</dbReference>
<dbReference type="PANTHER" id="PTHR38684">
    <property type="entry name" value="PROTEIN AMPE"/>
    <property type="match status" value="1"/>
</dbReference>
<evidence type="ECO:0000256" key="1">
    <source>
        <dbReference type="SAM" id="Phobius"/>
    </source>
</evidence>
<organism evidence="2 3">
    <name type="scientific">Pseudidiomarina aestuarii</name>
    <dbReference type="NCBI Taxonomy" id="624146"/>
    <lineage>
        <taxon>Bacteria</taxon>
        <taxon>Pseudomonadati</taxon>
        <taxon>Pseudomonadota</taxon>
        <taxon>Gammaproteobacteria</taxon>
        <taxon>Alteromonadales</taxon>
        <taxon>Idiomarinaceae</taxon>
        <taxon>Pseudidiomarina</taxon>
    </lineage>
</organism>
<dbReference type="PANTHER" id="PTHR38684:SF1">
    <property type="entry name" value="PROTEIN AMPE"/>
    <property type="match status" value="1"/>
</dbReference>
<feature type="transmembrane region" description="Helical" evidence="1">
    <location>
        <begin position="52"/>
        <end position="78"/>
    </location>
</feature>
<keyword evidence="1" id="KW-1133">Transmembrane helix</keyword>
<gene>
    <name evidence="2" type="ORF">C9928_06185</name>
</gene>
<dbReference type="GO" id="GO:0005886">
    <property type="term" value="C:plasma membrane"/>
    <property type="evidence" value="ECO:0007669"/>
    <property type="project" value="TreeGrafter"/>
</dbReference>
<accession>A0A6N4DGA2</accession>